<reference evidence="9 10" key="1">
    <citation type="journal article" date="2015" name="Genome Announc.">
        <title>Expanding the biotechnology potential of lactobacilli through comparative genomics of 213 strains and associated genera.</title>
        <authorList>
            <person name="Sun Z."/>
            <person name="Harris H.M."/>
            <person name="McCann A."/>
            <person name="Guo C."/>
            <person name="Argimon S."/>
            <person name="Zhang W."/>
            <person name="Yang X."/>
            <person name="Jeffery I.B."/>
            <person name="Cooney J.C."/>
            <person name="Kagawa T.F."/>
            <person name="Liu W."/>
            <person name="Song Y."/>
            <person name="Salvetti E."/>
            <person name="Wrobel A."/>
            <person name="Rasinkangas P."/>
            <person name="Parkhill J."/>
            <person name="Rea M.C."/>
            <person name="O'Sullivan O."/>
            <person name="Ritari J."/>
            <person name="Douillard F.P."/>
            <person name="Paul Ross R."/>
            <person name="Yang R."/>
            <person name="Briner A.E."/>
            <person name="Felis G.E."/>
            <person name="de Vos W.M."/>
            <person name="Barrangou R."/>
            <person name="Klaenhammer T.R."/>
            <person name="Caufield P.W."/>
            <person name="Cui Y."/>
            <person name="Zhang H."/>
            <person name="O'Toole P.W."/>
        </authorList>
    </citation>
    <scope>NUCLEOTIDE SEQUENCE [LARGE SCALE GENOMIC DNA]</scope>
    <source>
        <strain evidence="9 10">DSM 21775</strain>
    </source>
</reference>
<accession>A0A0R2DD58</accession>
<dbReference type="AlphaFoldDB" id="A0A0R2DD58"/>
<comment type="subcellular location">
    <subcellularLocation>
        <location evidence="1 7">Cell membrane</location>
        <topology evidence="1 7">Multi-pass membrane protein</topology>
    </subcellularLocation>
</comment>
<comment type="similarity">
    <text evidence="2 7">Belongs to the DedA family.</text>
</comment>
<dbReference type="Proteomes" id="UP000051589">
    <property type="component" value="Unassembled WGS sequence"/>
</dbReference>
<dbReference type="PATRIC" id="fig|1423803.3.peg.433"/>
<evidence type="ECO:0000313" key="10">
    <source>
        <dbReference type="Proteomes" id="UP000051589"/>
    </source>
</evidence>
<dbReference type="EMBL" id="AYZH01000012">
    <property type="protein sequence ID" value="KRN01984.1"/>
    <property type="molecule type" value="Genomic_DNA"/>
</dbReference>
<evidence type="ECO:0000256" key="2">
    <source>
        <dbReference type="ARBA" id="ARBA00010792"/>
    </source>
</evidence>
<keyword evidence="6 7" id="KW-0472">Membrane</keyword>
<evidence type="ECO:0000256" key="5">
    <source>
        <dbReference type="ARBA" id="ARBA00022989"/>
    </source>
</evidence>
<feature type="domain" description="VTT" evidence="8">
    <location>
        <begin position="56"/>
        <end position="180"/>
    </location>
</feature>
<feature type="transmembrane region" description="Helical" evidence="7">
    <location>
        <begin position="166"/>
        <end position="183"/>
    </location>
</feature>
<gene>
    <name evidence="9" type="ORF">FD13_GL000438</name>
</gene>
<keyword evidence="4 7" id="KW-0812">Transmembrane</keyword>
<keyword evidence="3 7" id="KW-1003">Cell membrane</keyword>
<comment type="caution">
    <text evidence="9">The sequence shown here is derived from an EMBL/GenBank/DDBJ whole genome shotgun (WGS) entry which is preliminary data.</text>
</comment>
<dbReference type="InterPro" id="IPR032816">
    <property type="entry name" value="VTT_dom"/>
</dbReference>
<dbReference type="InterPro" id="IPR032818">
    <property type="entry name" value="DedA-like"/>
</dbReference>
<feature type="transmembrane region" description="Helical" evidence="7">
    <location>
        <begin position="76"/>
        <end position="98"/>
    </location>
</feature>
<organism evidence="9 10">
    <name type="scientific">Levilactobacillus senmaizukei DSM 21775 = NBRC 103853</name>
    <dbReference type="NCBI Taxonomy" id="1423803"/>
    <lineage>
        <taxon>Bacteria</taxon>
        <taxon>Bacillati</taxon>
        <taxon>Bacillota</taxon>
        <taxon>Bacilli</taxon>
        <taxon>Lactobacillales</taxon>
        <taxon>Lactobacillaceae</taxon>
        <taxon>Levilactobacillus</taxon>
    </lineage>
</organism>
<name>A0A0R2DD58_9LACO</name>
<dbReference type="GO" id="GO:0005886">
    <property type="term" value="C:plasma membrane"/>
    <property type="evidence" value="ECO:0007669"/>
    <property type="project" value="UniProtKB-SubCell"/>
</dbReference>
<feature type="transmembrane region" description="Helical" evidence="7">
    <location>
        <begin position="195"/>
        <end position="214"/>
    </location>
</feature>
<evidence type="ECO:0000256" key="1">
    <source>
        <dbReference type="ARBA" id="ARBA00004651"/>
    </source>
</evidence>
<dbReference type="PANTHER" id="PTHR30353">
    <property type="entry name" value="INNER MEMBRANE PROTEIN DEDA-RELATED"/>
    <property type="match status" value="1"/>
</dbReference>
<evidence type="ECO:0000256" key="4">
    <source>
        <dbReference type="ARBA" id="ARBA00022692"/>
    </source>
</evidence>
<protein>
    <submittedName>
        <fullName evidence="9">Membrane-associated protein</fullName>
    </submittedName>
</protein>
<sequence length="218" mass="24469">MKAEVIDLEFVTFLSNVVWHPLDLLVSLTNQLGTGTYWVLFCLVFLESGMLIFSFIPGQSLLFMGGSIAASPHSVLNIWGLILMFTVAATAGSAVKYWTAVRWQGVQDHLVRHLPDKKVAEANAVFKRNQKETLIFGRFIPFVGLFLPVLAGSADMGWHQFRFENLVGSLIWVVSCCAVGFFFGNSPFIRANFTWLFIIILILPVAVRQIWTIVRKKG</sequence>
<feature type="transmembrane region" description="Helical" evidence="7">
    <location>
        <begin position="37"/>
        <end position="56"/>
    </location>
</feature>
<dbReference type="OrthoDB" id="2146549at2"/>
<dbReference type="PANTHER" id="PTHR30353:SF0">
    <property type="entry name" value="TRANSMEMBRANE PROTEIN"/>
    <property type="match status" value="1"/>
</dbReference>
<evidence type="ECO:0000256" key="6">
    <source>
        <dbReference type="ARBA" id="ARBA00023136"/>
    </source>
</evidence>
<proteinExistence type="inferred from homology"/>
<dbReference type="Pfam" id="PF09335">
    <property type="entry name" value="VTT_dom"/>
    <property type="match status" value="1"/>
</dbReference>
<keyword evidence="5 7" id="KW-1133">Transmembrane helix</keyword>
<keyword evidence="10" id="KW-1185">Reference proteome</keyword>
<evidence type="ECO:0000259" key="8">
    <source>
        <dbReference type="Pfam" id="PF09335"/>
    </source>
</evidence>
<evidence type="ECO:0000313" key="9">
    <source>
        <dbReference type="EMBL" id="KRN01984.1"/>
    </source>
</evidence>
<evidence type="ECO:0000256" key="7">
    <source>
        <dbReference type="RuleBase" id="RU367016"/>
    </source>
</evidence>
<evidence type="ECO:0000256" key="3">
    <source>
        <dbReference type="ARBA" id="ARBA00022475"/>
    </source>
</evidence>
<feature type="transmembrane region" description="Helical" evidence="7">
    <location>
        <begin position="135"/>
        <end position="154"/>
    </location>
</feature>